<dbReference type="Proteomes" id="UP001595629">
    <property type="component" value="Unassembled WGS sequence"/>
</dbReference>
<dbReference type="EMBL" id="JBHRXI010000017">
    <property type="protein sequence ID" value="MFC3615622.1"/>
    <property type="molecule type" value="Genomic_DNA"/>
</dbReference>
<keyword evidence="2" id="KW-1185">Reference proteome</keyword>
<gene>
    <name evidence="1" type="ORF">ACFORG_17835</name>
</gene>
<proteinExistence type="predicted"/>
<evidence type="ECO:0000313" key="2">
    <source>
        <dbReference type="Proteomes" id="UP001595629"/>
    </source>
</evidence>
<dbReference type="InterPro" id="IPR026325">
    <property type="entry name" value="DUF932"/>
</dbReference>
<organism evidence="1 2">
    <name type="scientific">Lutimaribacter marinistellae</name>
    <dbReference type="NCBI Taxonomy" id="1820329"/>
    <lineage>
        <taxon>Bacteria</taxon>
        <taxon>Pseudomonadati</taxon>
        <taxon>Pseudomonadota</taxon>
        <taxon>Alphaproteobacteria</taxon>
        <taxon>Rhodobacterales</taxon>
        <taxon>Roseobacteraceae</taxon>
        <taxon>Lutimaribacter</taxon>
    </lineage>
</organism>
<sequence length="238" mass="26435">MTLCLHTGGEEVALADLRDLDTPAATASHVPIPHIDVVDMVRYALGFHGHDIVEEAHAITPGGDRYFGLLSLRSAYGDYTDTVGLRNSHDKSFPIGISFGSRVFVCDNLAFLGDTVIRRKHTVNAKRDLPGLVAGVVEPLRGVRQEQNRVIELYRQTPVDDIMVDHAIMQLYRRGIITVQRIAQVMRNWEDEDLGWGDKTAWRLFNATTLALNGRVAENPTVTRELHAVIDGICEPGE</sequence>
<dbReference type="Pfam" id="PF06067">
    <property type="entry name" value="DUF932"/>
    <property type="match status" value="1"/>
</dbReference>
<evidence type="ECO:0000313" key="1">
    <source>
        <dbReference type="EMBL" id="MFC3615622.1"/>
    </source>
</evidence>
<name>A0ABV7TJ39_9RHOB</name>
<dbReference type="RefSeq" id="WP_386736889.1">
    <property type="nucleotide sequence ID" value="NZ_JBHRXI010000017.1"/>
</dbReference>
<comment type="caution">
    <text evidence="1">The sequence shown here is derived from an EMBL/GenBank/DDBJ whole genome shotgun (WGS) entry which is preliminary data.</text>
</comment>
<accession>A0ABV7TJ39</accession>
<reference evidence="2" key="1">
    <citation type="journal article" date="2019" name="Int. J. Syst. Evol. Microbiol.">
        <title>The Global Catalogue of Microorganisms (GCM) 10K type strain sequencing project: providing services to taxonomists for standard genome sequencing and annotation.</title>
        <authorList>
            <consortium name="The Broad Institute Genomics Platform"/>
            <consortium name="The Broad Institute Genome Sequencing Center for Infectious Disease"/>
            <person name="Wu L."/>
            <person name="Ma J."/>
        </authorList>
    </citation>
    <scope>NUCLEOTIDE SEQUENCE [LARGE SCALE GENOMIC DNA]</scope>
    <source>
        <strain evidence="2">KCTC 42911</strain>
    </source>
</reference>
<protein>
    <submittedName>
        <fullName evidence="1">DUF932 domain-containing protein</fullName>
    </submittedName>
</protein>